<organism evidence="1 2">
    <name type="scientific">Arcticibacter svalbardensis MN12-7</name>
    <dbReference type="NCBI Taxonomy" id="1150600"/>
    <lineage>
        <taxon>Bacteria</taxon>
        <taxon>Pseudomonadati</taxon>
        <taxon>Bacteroidota</taxon>
        <taxon>Sphingobacteriia</taxon>
        <taxon>Sphingobacteriales</taxon>
        <taxon>Sphingobacteriaceae</taxon>
        <taxon>Arcticibacter</taxon>
    </lineage>
</organism>
<keyword evidence="2" id="KW-1185">Reference proteome</keyword>
<comment type="caution">
    <text evidence="1">The sequence shown here is derived from an EMBL/GenBank/DDBJ whole genome shotgun (WGS) entry which is preliminary data.</text>
</comment>
<dbReference type="OrthoDB" id="1223654at2"/>
<dbReference type="eggNOG" id="COG1629">
    <property type="taxonomic scope" value="Bacteria"/>
</dbReference>
<gene>
    <name evidence="1" type="ORF">ADIARSV_3414</name>
</gene>
<accession>R9GP70</accession>
<proteinExistence type="predicted"/>
<dbReference type="Proteomes" id="UP000014174">
    <property type="component" value="Unassembled WGS sequence"/>
</dbReference>
<dbReference type="InterPro" id="IPR008969">
    <property type="entry name" value="CarboxyPept-like_regulatory"/>
</dbReference>
<keyword evidence="1" id="KW-0675">Receptor</keyword>
<dbReference type="AlphaFoldDB" id="R9GP70"/>
<dbReference type="Pfam" id="PF13715">
    <property type="entry name" value="CarbopepD_reg_2"/>
    <property type="match status" value="1"/>
</dbReference>
<protein>
    <submittedName>
        <fullName evidence="1">TonB-dependent receptor</fullName>
    </submittedName>
</protein>
<name>R9GP70_9SPHI</name>
<dbReference type="EMBL" id="AQPN01000116">
    <property type="protein sequence ID" value="EOR93335.1"/>
    <property type="molecule type" value="Genomic_DNA"/>
</dbReference>
<dbReference type="Gene3D" id="2.60.40.1120">
    <property type="entry name" value="Carboxypeptidase-like, regulatory domain"/>
    <property type="match status" value="1"/>
</dbReference>
<sequence>MFEIKHGLSLLLLLLALTSYKAKAYTLSIKAAPISGTVTDERNQTLPGVTVRVKNSTQGITTDANGKYTISADPDAILVFSFIGYITQEHPVSNSVVLNVKLLPQANMQNEVVAIGYQTIRKSDVTGSIASVKSSDLNLFAPTLGQALAGKVAGVQV</sequence>
<evidence type="ECO:0000313" key="1">
    <source>
        <dbReference type="EMBL" id="EOR93335.1"/>
    </source>
</evidence>
<reference evidence="1 2" key="1">
    <citation type="journal article" date="2013" name="Genome Announc.">
        <title>Draft Genome Sequence of Arcticibacter svalbardensis Strain MN12-7T, a Member of the Family Sphingobacteriaceae Isolated from an Arctic Soil Sample.</title>
        <authorList>
            <person name="Shivaji S."/>
            <person name="Ara S."/>
            <person name="Prasad S."/>
            <person name="Manasa B.P."/>
            <person name="Begum Z."/>
            <person name="Singh A."/>
            <person name="Kumar Pinnaka A."/>
        </authorList>
    </citation>
    <scope>NUCLEOTIDE SEQUENCE [LARGE SCALE GENOMIC DNA]</scope>
    <source>
        <strain evidence="1 2">MN12-7</strain>
    </source>
</reference>
<dbReference type="SUPFAM" id="SSF49464">
    <property type="entry name" value="Carboxypeptidase regulatory domain-like"/>
    <property type="match status" value="1"/>
</dbReference>
<dbReference type="STRING" id="1150600.ADIARSV_3414"/>
<evidence type="ECO:0000313" key="2">
    <source>
        <dbReference type="Proteomes" id="UP000014174"/>
    </source>
</evidence>